<keyword evidence="3" id="KW-1185">Reference proteome</keyword>
<sequence length="55" mass="6213">MAALRKSEGYITIQTASNLLAMFRCRGSTRTFKARRTRGKKKGLNGQGKYFGKTR</sequence>
<reference evidence="2" key="1">
    <citation type="journal article" date="2023" name="Mol. Ecol. Resour.">
        <title>Chromosome-level genome assembly of a triploid poplar Populus alba 'Berolinensis'.</title>
        <authorList>
            <person name="Chen S."/>
            <person name="Yu Y."/>
            <person name="Wang X."/>
            <person name="Wang S."/>
            <person name="Zhang T."/>
            <person name="Zhou Y."/>
            <person name="He R."/>
            <person name="Meng N."/>
            <person name="Wang Y."/>
            <person name="Liu W."/>
            <person name="Liu Z."/>
            <person name="Liu J."/>
            <person name="Guo Q."/>
            <person name="Huang H."/>
            <person name="Sederoff R.R."/>
            <person name="Wang G."/>
            <person name="Qu G."/>
            <person name="Chen S."/>
        </authorList>
    </citation>
    <scope>NUCLEOTIDE SEQUENCE</scope>
    <source>
        <strain evidence="2">SC-2020</strain>
    </source>
</reference>
<dbReference type="EMBL" id="JAQIZT010000019">
    <property type="protein sequence ID" value="KAJ6952491.1"/>
    <property type="molecule type" value="Genomic_DNA"/>
</dbReference>
<feature type="compositionally biased region" description="Basic residues" evidence="1">
    <location>
        <begin position="32"/>
        <end position="43"/>
    </location>
</feature>
<gene>
    <name evidence="2" type="ORF">NC653_041584</name>
</gene>
<name>A0AAD6L8Y1_9ROSI</name>
<proteinExistence type="predicted"/>
<accession>A0AAD6L8Y1</accession>
<protein>
    <submittedName>
        <fullName evidence="2">Uncharacterized protein</fullName>
    </submittedName>
</protein>
<dbReference type="Proteomes" id="UP001164929">
    <property type="component" value="Chromosome 19"/>
</dbReference>
<organism evidence="2 3">
    <name type="scientific">Populus alba x Populus x berolinensis</name>
    <dbReference type="NCBI Taxonomy" id="444605"/>
    <lineage>
        <taxon>Eukaryota</taxon>
        <taxon>Viridiplantae</taxon>
        <taxon>Streptophyta</taxon>
        <taxon>Embryophyta</taxon>
        <taxon>Tracheophyta</taxon>
        <taxon>Spermatophyta</taxon>
        <taxon>Magnoliopsida</taxon>
        <taxon>eudicotyledons</taxon>
        <taxon>Gunneridae</taxon>
        <taxon>Pentapetalae</taxon>
        <taxon>rosids</taxon>
        <taxon>fabids</taxon>
        <taxon>Malpighiales</taxon>
        <taxon>Salicaceae</taxon>
        <taxon>Saliceae</taxon>
        <taxon>Populus</taxon>
    </lineage>
</organism>
<evidence type="ECO:0000313" key="3">
    <source>
        <dbReference type="Proteomes" id="UP001164929"/>
    </source>
</evidence>
<dbReference type="AlphaFoldDB" id="A0AAD6L8Y1"/>
<comment type="caution">
    <text evidence="2">The sequence shown here is derived from an EMBL/GenBank/DDBJ whole genome shotgun (WGS) entry which is preliminary data.</text>
</comment>
<feature type="region of interest" description="Disordered" evidence="1">
    <location>
        <begin position="31"/>
        <end position="55"/>
    </location>
</feature>
<evidence type="ECO:0000313" key="2">
    <source>
        <dbReference type="EMBL" id="KAJ6952491.1"/>
    </source>
</evidence>
<evidence type="ECO:0000256" key="1">
    <source>
        <dbReference type="SAM" id="MobiDB-lite"/>
    </source>
</evidence>